<evidence type="ECO:0000256" key="1">
    <source>
        <dbReference type="ARBA" id="ARBA00004429"/>
    </source>
</evidence>
<feature type="transmembrane region" description="Helical" evidence="9">
    <location>
        <begin position="46"/>
        <end position="64"/>
    </location>
</feature>
<feature type="transmembrane region" description="Helical" evidence="9">
    <location>
        <begin position="12"/>
        <end position="34"/>
    </location>
</feature>
<comment type="function">
    <text evidence="9">Part of the tripartite ATP-independent periplasmic (TRAP) transport system.</text>
</comment>
<dbReference type="RefSeq" id="WP_386733325.1">
    <property type="nucleotide sequence ID" value="NZ_JBHRXI010000001.1"/>
</dbReference>
<evidence type="ECO:0000313" key="11">
    <source>
        <dbReference type="EMBL" id="MFC3612133.1"/>
    </source>
</evidence>
<evidence type="ECO:0000256" key="9">
    <source>
        <dbReference type="RuleBase" id="RU369079"/>
    </source>
</evidence>
<name>A0ABV7TBU8_9RHOB</name>
<comment type="similarity">
    <text evidence="8 9">Belongs to the TRAP transporter small permease family.</text>
</comment>
<comment type="subcellular location">
    <subcellularLocation>
        <location evidence="1 9">Cell inner membrane</location>
        <topology evidence="1 9">Multi-pass membrane protein</topology>
    </subcellularLocation>
</comment>
<evidence type="ECO:0000256" key="3">
    <source>
        <dbReference type="ARBA" id="ARBA00022475"/>
    </source>
</evidence>
<feature type="domain" description="Tripartite ATP-independent periplasmic transporters DctQ component" evidence="10">
    <location>
        <begin position="26"/>
        <end position="156"/>
    </location>
</feature>
<accession>A0ABV7TBU8</accession>
<feature type="transmembrane region" description="Helical" evidence="9">
    <location>
        <begin position="90"/>
        <end position="108"/>
    </location>
</feature>
<proteinExistence type="inferred from homology"/>
<gene>
    <name evidence="11" type="ORF">ACFORG_00050</name>
</gene>
<dbReference type="InterPro" id="IPR007387">
    <property type="entry name" value="TRAP_DctQ"/>
</dbReference>
<dbReference type="Proteomes" id="UP001595629">
    <property type="component" value="Unassembled WGS sequence"/>
</dbReference>
<keyword evidence="6 9" id="KW-1133">Transmembrane helix</keyword>
<evidence type="ECO:0000256" key="6">
    <source>
        <dbReference type="ARBA" id="ARBA00022989"/>
    </source>
</evidence>
<evidence type="ECO:0000313" key="12">
    <source>
        <dbReference type="Proteomes" id="UP001595629"/>
    </source>
</evidence>
<feature type="transmembrane region" description="Helical" evidence="9">
    <location>
        <begin position="128"/>
        <end position="149"/>
    </location>
</feature>
<protein>
    <recommendedName>
        <fullName evidence="9">TRAP transporter small permease protein</fullName>
    </recommendedName>
</protein>
<keyword evidence="7 9" id="KW-0472">Membrane</keyword>
<sequence length="165" mass="17767">MFSRLLRLVEDLTLYLACLALLVMGALVTGSAIGRGAFNAPIPDDLLMIGLLMVCVIILPLGYVERHDGHIAVTIISDRLPQGVQTAQKIVGRIIFGAFLGTMGFVIAKKVPQEFAQGLYYDGRLEVPTWPMKVVFAVGVVVFLIRLVANTVADLRGTPASSAEV</sequence>
<evidence type="ECO:0000256" key="2">
    <source>
        <dbReference type="ARBA" id="ARBA00022448"/>
    </source>
</evidence>
<dbReference type="Pfam" id="PF04290">
    <property type="entry name" value="DctQ"/>
    <property type="match status" value="1"/>
</dbReference>
<dbReference type="InterPro" id="IPR055348">
    <property type="entry name" value="DctQ"/>
</dbReference>
<evidence type="ECO:0000256" key="4">
    <source>
        <dbReference type="ARBA" id="ARBA00022519"/>
    </source>
</evidence>
<keyword evidence="4 9" id="KW-0997">Cell inner membrane</keyword>
<reference evidence="12" key="1">
    <citation type="journal article" date="2019" name="Int. J. Syst. Evol. Microbiol.">
        <title>The Global Catalogue of Microorganisms (GCM) 10K type strain sequencing project: providing services to taxonomists for standard genome sequencing and annotation.</title>
        <authorList>
            <consortium name="The Broad Institute Genomics Platform"/>
            <consortium name="The Broad Institute Genome Sequencing Center for Infectious Disease"/>
            <person name="Wu L."/>
            <person name="Ma J."/>
        </authorList>
    </citation>
    <scope>NUCLEOTIDE SEQUENCE [LARGE SCALE GENOMIC DNA]</scope>
    <source>
        <strain evidence="12">KCTC 42911</strain>
    </source>
</reference>
<comment type="caution">
    <text evidence="11">The sequence shown here is derived from an EMBL/GenBank/DDBJ whole genome shotgun (WGS) entry which is preliminary data.</text>
</comment>
<evidence type="ECO:0000259" key="10">
    <source>
        <dbReference type="Pfam" id="PF04290"/>
    </source>
</evidence>
<dbReference type="PANTHER" id="PTHR35011">
    <property type="entry name" value="2,3-DIKETO-L-GULONATE TRAP TRANSPORTER SMALL PERMEASE PROTEIN YIAM"/>
    <property type="match status" value="1"/>
</dbReference>
<comment type="subunit">
    <text evidence="9">The complex comprises the extracytoplasmic solute receptor protein and the two transmembrane proteins.</text>
</comment>
<evidence type="ECO:0000256" key="8">
    <source>
        <dbReference type="ARBA" id="ARBA00038436"/>
    </source>
</evidence>
<keyword evidence="2 9" id="KW-0813">Transport</keyword>
<evidence type="ECO:0000256" key="7">
    <source>
        <dbReference type="ARBA" id="ARBA00023136"/>
    </source>
</evidence>
<keyword evidence="5 9" id="KW-0812">Transmembrane</keyword>
<dbReference type="EMBL" id="JBHRXI010000001">
    <property type="protein sequence ID" value="MFC3612133.1"/>
    <property type="molecule type" value="Genomic_DNA"/>
</dbReference>
<evidence type="ECO:0000256" key="5">
    <source>
        <dbReference type="ARBA" id="ARBA00022692"/>
    </source>
</evidence>
<keyword evidence="3" id="KW-1003">Cell membrane</keyword>
<keyword evidence="12" id="KW-1185">Reference proteome</keyword>
<organism evidence="11 12">
    <name type="scientific">Lutimaribacter marinistellae</name>
    <dbReference type="NCBI Taxonomy" id="1820329"/>
    <lineage>
        <taxon>Bacteria</taxon>
        <taxon>Pseudomonadati</taxon>
        <taxon>Pseudomonadota</taxon>
        <taxon>Alphaproteobacteria</taxon>
        <taxon>Rhodobacterales</taxon>
        <taxon>Roseobacteraceae</taxon>
        <taxon>Lutimaribacter</taxon>
    </lineage>
</organism>